<evidence type="ECO:0008006" key="3">
    <source>
        <dbReference type="Google" id="ProtNLM"/>
    </source>
</evidence>
<proteinExistence type="predicted"/>
<name>A0A1H4QPQ0_TSUTY</name>
<evidence type="ECO:0000313" key="2">
    <source>
        <dbReference type="Proteomes" id="UP000182241"/>
    </source>
</evidence>
<keyword evidence="2" id="KW-1185">Reference proteome</keyword>
<dbReference type="AlphaFoldDB" id="A0A1H4QPQ0"/>
<dbReference type="Proteomes" id="UP000182241">
    <property type="component" value="Unassembled WGS sequence"/>
</dbReference>
<dbReference type="RefSeq" id="WP_156486423.1">
    <property type="nucleotide sequence ID" value="NZ_CBDRGN010000001.1"/>
</dbReference>
<reference evidence="2" key="1">
    <citation type="submission" date="2016-10" db="EMBL/GenBank/DDBJ databases">
        <authorList>
            <person name="Varghese N."/>
            <person name="Submissions S."/>
        </authorList>
    </citation>
    <scope>NUCLEOTIDE SEQUENCE [LARGE SCALE GENOMIC DNA]</scope>
    <source>
        <strain evidence="2">DSM 44234</strain>
    </source>
</reference>
<accession>A0A1H4QPQ0</accession>
<evidence type="ECO:0000313" key="1">
    <source>
        <dbReference type="EMBL" id="SEC21511.1"/>
    </source>
</evidence>
<organism evidence="1 2">
    <name type="scientific">Tsukamurella tyrosinosolvens</name>
    <dbReference type="NCBI Taxonomy" id="57704"/>
    <lineage>
        <taxon>Bacteria</taxon>
        <taxon>Bacillati</taxon>
        <taxon>Actinomycetota</taxon>
        <taxon>Actinomycetes</taxon>
        <taxon>Mycobacteriales</taxon>
        <taxon>Tsukamurellaceae</taxon>
        <taxon>Tsukamurella</taxon>
    </lineage>
</organism>
<gene>
    <name evidence="1" type="ORF">SAMN04489793_1810</name>
</gene>
<dbReference type="EMBL" id="FNSA01000003">
    <property type="protein sequence ID" value="SEC21511.1"/>
    <property type="molecule type" value="Genomic_DNA"/>
</dbReference>
<protein>
    <recommendedName>
        <fullName evidence="3">DNA-binding protein</fullName>
    </recommendedName>
</protein>
<sequence>MDEYKSLRALTHNSGVDYSAAVSAIETGLIPGRSVNSLYYADPAAFRRWVRENRSTND</sequence>
<dbReference type="STRING" id="57704.SAMN04489793_1810"/>